<dbReference type="PROSITE" id="PS00175">
    <property type="entry name" value="PG_MUTASE"/>
    <property type="match status" value="1"/>
</dbReference>
<feature type="binding site" evidence="4">
    <location>
        <position position="64"/>
    </location>
    <ligand>
        <name>substrate</name>
    </ligand>
</feature>
<keyword evidence="2" id="KW-0413">Isomerase</keyword>
<feature type="active site" description="Tele-phosphohistidine intermediate" evidence="3">
    <location>
        <position position="12"/>
    </location>
</feature>
<keyword evidence="1" id="KW-0324">Glycolysis</keyword>
<feature type="active site" description="Proton donor/acceptor" evidence="3">
    <location>
        <position position="88"/>
    </location>
</feature>
<dbReference type="SUPFAM" id="SSF53254">
    <property type="entry name" value="Phosphoglycerate mutase-like"/>
    <property type="match status" value="1"/>
</dbReference>
<dbReference type="PANTHER" id="PTHR48100">
    <property type="entry name" value="BROAD-SPECIFICITY PHOSPHATASE YOR283W-RELATED"/>
    <property type="match status" value="1"/>
</dbReference>
<keyword evidence="6" id="KW-1185">Reference proteome</keyword>
<dbReference type="GO" id="GO:0016791">
    <property type="term" value="F:phosphatase activity"/>
    <property type="evidence" value="ECO:0007669"/>
    <property type="project" value="TreeGrafter"/>
</dbReference>
<dbReference type="OrthoDB" id="9781415at2"/>
<dbReference type="InterPro" id="IPR001345">
    <property type="entry name" value="PG/BPGM_mutase_AS"/>
</dbReference>
<dbReference type="Gene3D" id="3.40.50.1240">
    <property type="entry name" value="Phosphoglycerate mutase-like"/>
    <property type="match status" value="1"/>
</dbReference>
<evidence type="ECO:0000256" key="4">
    <source>
        <dbReference type="PIRSR" id="PIRSR613078-2"/>
    </source>
</evidence>
<accession>A0A1H0FAG6</accession>
<feature type="binding site" evidence="4">
    <location>
        <begin position="11"/>
        <end position="18"/>
    </location>
    <ligand>
        <name>substrate</name>
    </ligand>
</feature>
<evidence type="ECO:0000256" key="2">
    <source>
        <dbReference type="ARBA" id="ARBA00023235"/>
    </source>
</evidence>
<dbReference type="InterPro" id="IPR050275">
    <property type="entry name" value="PGM_Phosphatase"/>
</dbReference>
<dbReference type="PANTHER" id="PTHR48100:SF1">
    <property type="entry name" value="HISTIDINE PHOSPHATASE FAMILY PROTEIN-RELATED"/>
    <property type="match status" value="1"/>
</dbReference>
<dbReference type="Pfam" id="PF00300">
    <property type="entry name" value="His_Phos_1"/>
    <property type="match status" value="1"/>
</dbReference>
<evidence type="ECO:0000313" key="5">
    <source>
        <dbReference type="EMBL" id="SHK46777.1"/>
    </source>
</evidence>
<dbReference type="AlphaFoldDB" id="A0A1H0FAG6"/>
<evidence type="ECO:0000313" key="6">
    <source>
        <dbReference type="Proteomes" id="UP000324252"/>
    </source>
</evidence>
<evidence type="ECO:0000256" key="3">
    <source>
        <dbReference type="PIRSR" id="PIRSR613078-1"/>
    </source>
</evidence>
<dbReference type="GO" id="GO:0005737">
    <property type="term" value="C:cytoplasm"/>
    <property type="evidence" value="ECO:0007669"/>
    <property type="project" value="TreeGrafter"/>
</dbReference>
<dbReference type="Proteomes" id="UP000324252">
    <property type="component" value="Unassembled WGS sequence"/>
</dbReference>
<name>A0A1H0FAG6_9RHOB</name>
<sequence length="191" mass="20697">MPPFPPLYLLRHGQTDWNRDGRVQGQMESDLTDLGRAQAARQGEILKALDLPPGIAACASPLRRTRQTADIALGAAGLVPRFDARLKEVHLGRWEGQLYADLARAEPAVFDGNSVLRICLSGPGEGADTLRARIAAFLDDLTGPAVVVSHGVALSVLRGIVLNAGMDEMEAMSRDQGVVWELRDGREITHR</sequence>
<reference evidence="5 6" key="1">
    <citation type="submission" date="2016-11" db="EMBL/GenBank/DDBJ databases">
        <authorList>
            <person name="Varghese N."/>
            <person name="Submissions S."/>
        </authorList>
    </citation>
    <scope>NUCLEOTIDE SEQUENCE [LARGE SCALE GENOMIC DNA]</scope>
    <source>
        <strain evidence="5 6">DSM 29620</strain>
    </source>
</reference>
<proteinExistence type="predicted"/>
<dbReference type="InterPro" id="IPR013078">
    <property type="entry name" value="His_Pase_superF_clade-1"/>
</dbReference>
<dbReference type="CDD" id="cd07067">
    <property type="entry name" value="HP_PGM_like"/>
    <property type="match status" value="1"/>
</dbReference>
<dbReference type="SMART" id="SM00855">
    <property type="entry name" value="PGAM"/>
    <property type="match status" value="1"/>
</dbReference>
<dbReference type="EMBL" id="FQZZ01000005">
    <property type="protein sequence ID" value="SHK46777.1"/>
    <property type="molecule type" value="Genomic_DNA"/>
</dbReference>
<gene>
    <name evidence="5" type="ORF">SAMN05444142_105251</name>
</gene>
<organism evidence="5 6">
    <name type="scientific">Lutimaribacter pacificus</name>
    <dbReference type="NCBI Taxonomy" id="391948"/>
    <lineage>
        <taxon>Bacteria</taxon>
        <taxon>Pseudomonadati</taxon>
        <taxon>Pseudomonadota</taxon>
        <taxon>Alphaproteobacteria</taxon>
        <taxon>Rhodobacterales</taxon>
        <taxon>Roseobacteraceae</taxon>
        <taxon>Lutimaribacter</taxon>
    </lineage>
</organism>
<evidence type="ECO:0000256" key="1">
    <source>
        <dbReference type="ARBA" id="ARBA00023152"/>
    </source>
</evidence>
<protein>
    <submittedName>
        <fullName evidence="5">Probable phosphoglycerate mutase</fullName>
    </submittedName>
</protein>
<dbReference type="RefSeq" id="WP_149787621.1">
    <property type="nucleotide sequence ID" value="NZ_FNIO01000002.1"/>
</dbReference>
<dbReference type="InterPro" id="IPR029033">
    <property type="entry name" value="His_PPase_superfam"/>
</dbReference>